<dbReference type="EC" id="2.7.13.3" evidence="2"/>
<evidence type="ECO:0000256" key="2">
    <source>
        <dbReference type="ARBA" id="ARBA00012438"/>
    </source>
</evidence>
<dbReference type="InterPro" id="IPR003018">
    <property type="entry name" value="GAF"/>
</dbReference>
<gene>
    <name evidence="5" type="ORF">J3U87_08055</name>
</gene>
<dbReference type="Pfam" id="PF01590">
    <property type="entry name" value="GAF"/>
    <property type="match status" value="1"/>
</dbReference>
<dbReference type="Proteomes" id="UP000663929">
    <property type="component" value="Chromosome"/>
</dbReference>
<evidence type="ECO:0000313" key="6">
    <source>
        <dbReference type="Proteomes" id="UP000663929"/>
    </source>
</evidence>
<evidence type="ECO:0000259" key="4">
    <source>
        <dbReference type="PROSITE" id="PS50109"/>
    </source>
</evidence>
<dbReference type="GO" id="GO:0000155">
    <property type="term" value="F:phosphorelay sensor kinase activity"/>
    <property type="evidence" value="ECO:0007669"/>
    <property type="project" value="TreeGrafter"/>
</dbReference>
<evidence type="ECO:0000256" key="3">
    <source>
        <dbReference type="ARBA" id="ARBA00022553"/>
    </source>
</evidence>
<sequence length="529" mass="60045">MELMIKNYSSFETGSKARAFLAQSPHHFIVAKKYPEPDLAPELRPRFLVLGPNRRAGYSHLPARSKAEDVRRFCEISAGFDPIREPDIHGLVRHFEAALSDKDRPEPMVGELLRHAADQFDAYGVSVLSYNQDRSALRFVANYTRDPVITSRLSQLEIPAGVGITNWVVEHRRPLCIEDVEKDRRYRAGVSRELKFSIRSLMAAPMYLGGEMLGVLQLVSDVPDRFSQSNLPLLEMVATMLAIFYERVRLDERRREMERAAGTAEVATSVLHNIGNILNSVAVSCSLMDQRLRKSKLTQLTRANHLLEKNLHRLAEFFTEDTKGTILPQFLLRVGEQLEREREIVLREIQKITEKSNLMRDIIETQQTISKVGSSDTQALMQVVDEAIGIQRDYLDRNQVQIEKHYRTGKPIRASKAKLIHILVNLIKNGVEAMRNILPEQRLLRLDLEENDEGKILLIVTDAGIGIEPKDLEKMFTHGFTTKEDGHGYGLHYCANAMEEMRGEIRVTSAGLGKGSSFTLVFPPIPKRV</sequence>
<reference evidence="5" key="1">
    <citation type="submission" date="2021-03" db="EMBL/GenBank/DDBJ databases">
        <title>Acanthopleuribacteraceae sp. M133.</title>
        <authorList>
            <person name="Wang G."/>
        </authorList>
    </citation>
    <scope>NUCLEOTIDE SEQUENCE</scope>
    <source>
        <strain evidence="5">M133</strain>
    </source>
</reference>
<dbReference type="AlphaFoldDB" id="A0A8A4TTP9"/>
<dbReference type="SUPFAM" id="SSF55781">
    <property type="entry name" value="GAF domain-like"/>
    <property type="match status" value="1"/>
</dbReference>
<dbReference type="InterPro" id="IPR003594">
    <property type="entry name" value="HATPase_dom"/>
</dbReference>
<dbReference type="SMART" id="SM00387">
    <property type="entry name" value="HATPase_c"/>
    <property type="match status" value="1"/>
</dbReference>
<dbReference type="SUPFAM" id="SSF55874">
    <property type="entry name" value="ATPase domain of HSP90 chaperone/DNA topoisomerase II/histidine kinase"/>
    <property type="match status" value="1"/>
</dbReference>
<dbReference type="Gene3D" id="3.30.450.40">
    <property type="match status" value="1"/>
</dbReference>
<dbReference type="InterPro" id="IPR005467">
    <property type="entry name" value="His_kinase_dom"/>
</dbReference>
<dbReference type="SMART" id="SM00065">
    <property type="entry name" value="GAF"/>
    <property type="match status" value="1"/>
</dbReference>
<dbReference type="InterPro" id="IPR029016">
    <property type="entry name" value="GAF-like_dom_sf"/>
</dbReference>
<dbReference type="Gene3D" id="3.30.565.10">
    <property type="entry name" value="Histidine kinase-like ATPase, C-terminal domain"/>
    <property type="match status" value="1"/>
</dbReference>
<feature type="domain" description="Histidine kinase" evidence="4">
    <location>
        <begin position="352"/>
        <end position="526"/>
    </location>
</feature>
<dbReference type="KEGG" id="scor:J3U87_08055"/>
<dbReference type="Pfam" id="PF02518">
    <property type="entry name" value="HATPase_c"/>
    <property type="match status" value="1"/>
</dbReference>
<keyword evidence="3" id="KW-0597">Phosphoprotein</keyword>
<proteinExistence type="predicted"/>
<organism evidence="5 6">
    <name type="scientific">Sulfidibacter corallicola</name>
    <dbReference type="NCBI Taxonomy" id="2818388"/>
    <lineage>
        <taxon>Bacteria</taxon>
        <taxon>Pseudomonadati</taxon>
        <taxon>Acidobacteriota</taxon>
        <taxon>Holophagae</taxon>
        <taxon>Acanthopleuribacterales</taxon>
        <taxon>Acanthopleuribacteraceae</taxon>
        <taxon>Sulfidibacter</taxon>
    </lineage>
</organism>
<dbReference type="RefSeq" id="WP_237382520.1">
    <property type="nucleotide sequence ID" value="NZ_CP071793.1"/>
</dbReference>
<comment type="catalytic activity">
    <reaction evidence="1">
        <text>ATP + protein L-histidine = ADP + protein N-phospho-L-histidine.</text>
        <dbReference type="EC" id="2.7.13.3"/>
    </reaction>
</comment>
<dbReference type="InterPro" id="IPR004358">
    <property type="entry name" value="Sig_transdc_His_kin-like_C"/>
</dbReference>
<evidence type="ECO:0000256" key="1">
    <source>
        <dbReference type="ARBA" id="ARBA00000085"/>
    </source>
</evidence>
<evidence type="ECO:0000313" key="5">
    <source>
        <dbReference type="EMBL" id="QTD52412.1"/>
    </source>
</evidence>
<dbReference type="PRINTS" id="PR00344">
    <property type="entry name" value="BCTRLSENSOR"/>
</dbReference>
<dbReference type="PANTHER" id="PTHR43547">
    <property type="entry name" value="TWO-COMPONENT HISTIDINE KINASE"/>
    <property type="match status" value="1"/>
</dbReference>
<name>A0A8A4TTP9_SULCO</name>
<accession>A0A8A4TTP9</accession>
<dbReference type="PROSITE" id="PS50109">
    <property type="entry name" value="HIS_KIN"/>
    <property type="match status" value="1"/>
</dbReference>
<dbReference type="EMBL" id="CP071793">
    <property type="protein sequence ID" value="QTD52412.1"/>
    <property type="molecule type" value="Genomic_DNA"/>
</dbReference>
<protein>
    <recommendedName>
        <fullName evidence="2">histidine kinase</fullName>
        <ecNumber evidence="2">2.7.13.3</ecNumber>
    </recommendedName>
</protein>
<dbReference type="PANTHER" id="PTHR43547:SF2">
    <property type="entry name" value="HYBRID SIGNAL TRANSDUCTION HISTIDINE KINASE C"/>
    <property type="match status" value="1"/>
</dbReference>
<keyword evidence="6" id="KW-1185">Reference proteome</keyword>
<dbReference type="InterPro" id="IPR036890">
    <property type="entry name" value="HATPase_C_sf"/>
</dbReference>